<dbReference type="GO" id="GO:0005737">
    <property type="term" value="C:cytoplasm"/>
    <property type="evidence" value="ECO:0007669"/>
    <property type="project" value="UniProtKB-SubCell"/>
</dbReference>
<comment type="subcellular location">
    <subcellularLocation>
        <location evidence="9 11">Cytoplasm</location>
    </subcellularLocation>
</comment>
<dbReference type="HOGENOM" id="CLU_037261_1_0_0"/>
<dbReference type="RefSeq" id="WP_014786298.1">
    <property type="nucleotide sequence ID" value="NC_018014.1"/>
</dbReference>
<keyword evidence="7 9" id="KW-0119">Carbohydrate metabolism</keyword>
<dbReference type="InterPro" id="IPR013452">
    <property type="entry name" value="Xylose_isom_bac"/>
</dbReference>
<accession>I3ZIG6</accession>
<dbReference type="GO" id="GO:0000287">
    <property type="term" value="F:magnesium ion binding"/>
    <property type="evidence" value="ECO:0007669"/>
    <property type="project" value="UniProtKB-UniRule"/>
</dbReference>
<dbReference type="InterPro" id="IPR001998">
    <property type="entry name" value="Xylose_isomerase"/>
</dbReference>
<dbReference type="Gene3D" id="3.20.20.150">
    <property type="entry name" value="Divalent-metal-dependent TIM barrel enzymes"/>
    <property type="match status" value="1"/>
</dbReference>
<feature type="binding site" evidence="9">
    <location>
        <position position="340"/>
    </location>
    <ligand>
        <name>Mg(2+)</name>
        <dbReference type="ChEBI" id="CHEBI:18420"/>
        <label>1</label>
    </ligand>
</feature>
<dbReference type="PANTHER" id="PTHR48408">
    <property type="match status" value="1"/>
</dbReference>
<feature type="active site" evidence="9">
    <location>
        <position position="102"/>
    </location>
</feature>
<dbReference type="GO" id="GO:0042732">
    <property type="term" value="P:D-xylose metabolic process"/>
    <property type="evidence" value="ECO:0007669"/>
    <property type="project" value="UniProtKB-UniRule"/>
</dbReference>
<evidence type="ECO:0000256" key="8">
    <source>
        <dbReference type="ARBA" id="ARBA00033659"/>
    </source>
</evidence>
<feature type="binding site" evidence="9">
    <location>
        <position position="308"/>
    </location>
    <ligand>
        <name>Mg(2+)</name>
        <dbReference type="ChEBI" id="CHEBI:18420"/>
        <label>2</label>
    </ligand>
</feature>
<evidence type="ECO:0000256" key="5">
    <source>
        <dbReference type="ARBA" id="ARBA00022723"/>
    </source>
</evidence>
<dbReference type="eggNOG" id="COG2115">
    <property type="taxonomic scope" value="Bacteria"/>
</dbReference>
<keyword evidence="4 9" id="KW-0859">Xylose metabolism</keyword>
<dbReference type="NCBIfam" id="TIGR02630">
    <property type="entry name" value="xylose_isom_A"/>
    <property type="match status" value="1"/>
</dbReference>
<dbReference type="HAMAP" id="MF_00455">
    <property type="entry name" value="Xylose_isom_A"/>
    <property type="match status" value="1"/>
</dbReference>
<keyword evidence="9" id="KW-0460">Magnesium</keyword>
<dbReference type="InterPro" id="IPR036237">
    <property type="entry name" value="Xyl_isomerase-like_sf"/>
</dbReference>
<dbReference type="EC" id="5.3.1.5" evidence="3 9"/>
<evidence type="ECO:0000256" key="10">
    <source>
        <dbReference type="RuleBase" id="RU000609"/>
    </source>
</evidence>
<feature type="binding site" evidence="9">
    <location>
        <position position="269"/>
    </location>
    <ligand>
        <name>Mg(2+)</name>
        <dbReference type="ChEBI" id="CHEBI:18420"/>
        <label>1</label>
    </ligand>
</feature>
<evidence type="ECO:0000256" key="1">
    <source>
        <dbReference type="ARBA" id="ARBA00005765"/>
    </source>
</evidence>
<keyword evidence="6 9" id="KW-0413">Isomerase</keyword>
<feature type="binding site" evidence="9">
    <location>
        <position position="233"/>
    </location>
    <ligand>
        <name>Mg(2+)</name>
        <dbReference type="ChEBI" id="CHEBI:18420"/>
        <label>1</label>
    </ligand>
</feature>
<gene>
    <name evidence="9" type="primary">xylA</name>
    <name evidence="12" type="ordered locus">Terro_2798</name>
</gene>
<evidence type="ECO:0000313" key="13">
    <source>
        <dbReference type="Proteomes" id="UP000006056"/>
    </source>
</evidence>
<feature type="binding site" evidence="9">
    <location>
        <position position="269"/>
    </location>
    <ligand>
        <name>Mg(2+)</name>
        <dbReference type="ChEBI" id="CHEBI:18420"/>
        <label>2</label>
    </ligand>
</feature>
<comment type="subunit">
    <text evidence="2 9 11">Homotetramer.</text>
</comment>
<keyword evidence="9" id="KW-0963">Cytoplasm</keyword>
<keyword evidence="13" id="KW-1185">Reference proteome</keyword>
<comment type="cofactor">
    <cofactor evidence="9">
        <name>Mg(2+)</name>
        <dbReference type="ChEBI" id="CHEBI:18420"/>
    </cofactor>
    <text evidence="9">Binds 2 magnesium ions per subunit.</text>
</comment>
<evidence type="ECO:0000256" key="6">
    <source>
        <dbReference type="ARBA" id="ARBA00023235"/>
    </source>
</evidence>
<evidence type="ECO:0000256" key="7">
    <source>
        <dbReference type="ARBA" id="ARBA00023277"/>
    </source>
</evidence>
<dbReference type="KEGG" id="trs:Terro_2798"/>
<evidence type="ECO:0000256" key="9">
    <source>
        <dbReference type="HAMAP-Rule" id="MF_00455"/>
    </source>
</evidence>
<sequence>MANTVFSNFPAVKFEGADSANPLAYQYYDAERVVMGKPLGEHLRFAVAYWHSFAMSGSDPFGGATIDRPWMAAGDPIALAKVKADAAFDFFRVLGLPFFCFHDADIAPGGETLKETLGNFHTIVDYLEEKMASSSTKLLWGTANLFSHPRFMAGASTNPDPDVFAWCAATVKHCMDATKQLGGSNYVLWGGREGYETLLNTNMKQELDQMGRFLSLVVDYKHKIGFDGQILIEPKPKEPTAHQYDFDTATVYGFLKKYGLENEVRVNLEANHATLAGHSFEHEIATAGALGILGSLDINRGDALLGWDTDQFPNDLWTMTMSMYHVIKAGGLGKGGCNFDAKVRRQSFTEEDLVAAHVGGVDMCARAFLSAAKLVEEGKYDALLDDRYAGWKTPEAQAMLTGKVSLDEIAAKAESSAINPQPRSGKQEQIENMLARRIYS</sequence>
<dbReference type="AlphaFoldDB" id="I3ZIG6"/>
<dbReference type="PATRIC" id="fig|926566.3.peg.2783"/>
<organism evidence="12 13">
    <name type="scientific">Terriglobus roseus (strain DSM 18391 / NRRL B-41598 / KBS 63)</name>
    <dbReference type="NCBI Taxonomy" id="926566"/>
    <lineage>
        <taxon>Bacteria</taxon>
        <taxon>Pseudomonadati</taxon>
        <taxon>Acidobacteriota</taxon>
        <taxon>Terriglobia</taxon>
        <taxon>Terriglobales</taxon>
        <taxon>Acidobacteriaceae</taxon>
        <taxon>Terriglobus</taxon>
    </lineage>
</organism>
<evidence type="ECO:0000256" key="3">
    <source>
        <dbReference type="ARBA" id="ARBA00011958"/>
    </source>
</evidence>
<dbReference type="OrthoDB" id="9763981at2"/>
<dbReference type="PRINTS" id="PR00688">
    <property type="entry name" value="XYLOSISMRASE"/>
</dbReference>
<protein>
    <recommendedName>
        <fullName evidence="3 9">Xylose isomerase</fullName>
        <ecNumber evidence="3 9">5.3.1.5</ecNumber>
    </recommendedName>
</protein>
<keyword evidence="5 9" id="KW-0479">Metal-binding</keyword>
<dbReference type="STRING" id="926566.Terro_2798"/>
<dbReference type="GO" id="GO:0009045">
    <property type="term" value="F:xylose isomerase activity"/>
    <property type="evidence" value="ECO:0007669"/>
    <property type="project" value="UniProtKB-UniRule"/>
</dbReference>
<comment type="catalytic activity">
    <reaction evidence="8 9 10">
        <text>alpha-D-xylose = alpha-D-xylulofuranose</text>
        <dbReference type="Rhea" id="RHEA:22816"/>
        <dbReference type="ChEBI" id="CHEBI:28518"/>
        <dbReference type="ChEBI" id="CHEBI:188998"/>
        <dbReference type="EC" id="5.3.1.5"/>
    </reaction>
</comment>
<evidence type="ECO:0000313" key="12">
    <source>
        <dbReference type="EMBL" id="AFL89034.1"/>
    </source>
</evidence>
<dbReference type="EMBL" id="CP003379">
    <property type="protein sequence ID" value="AFL89034.1"/>
    <property type="molecule type" value="Genomic_DNA"/>
</dbReference>
<dbReference type="NCBIfam" id="NF003998">
    <property type="entry name" value="PRK05474.1"/>
    <property type="match status" value="1"/>
</dbReference>
<evidence type="ECO:0000256" key="4">
    <source>
        <dbReference type="ARBA" id="ARBA00022629"/>
    </source>
</evidence>
<name>I3ZIG6_TERRK</name>
<dbReference type="Proteomes" id="UP000006056">
    <property type="component" value="Chromosome"/>
</dbReference>
<comment type="similarity">
    <text evidence="1 9 10">Belongs to the xylose isomerase family.</text>
</comment>
<feature type="binding site" evidence="9">
    <location>
        <position position="310"/>
    </location>
    <ligand>
        <name>Mg(2+)</name>
        <dbReference type="ChEBI" id="CHEBI:18420"/>
        <label>2</label>
    </ligand>
</feature>
<evidence type="ECO:0000256" key="11">
    <source>
        <dbReference type="RuleBase" id="RU000610"/>
    </source>
</evidence>
<feature type="binding site" evidence="9">
    <location>
        <position position="272"/>
    </location>
    <ligand>
        <name>Mg(2+)</name>
        <dbReference type="ChEBI" id="CHEBI:18420"/>
        <label>2</label>
    </ligand>
</feature>
<dbReference type="PANTHER" id="PTHR48408:SF1">
    <property type="entry name" value="XYLOSE ISOMERASE"/>
    <property type="match status" value="1"/>
</dbReference>
<feature type="active site" evidence="9">
    <location>
        <position position="105"/>
    </location>
</feature>
<reference evidence="12 13" key="1">
    <citation type="submission" date="2012-06" db="EMBL/GenBank/DDBJ databases">
        <title>Complete genome of Terriglobus roseus DSM 18391.</title>
        <authorList>
            <consortium name="US DOE Joint Genome Institute (JGI-PGF)"/>
            <person name="Lucas S."/>
            <person name="Copeland A."/>
            <person name="Lapidus A."/>
            <person name="Glavina del Rio T."/>
            <person name="Dalin E."/>
            <person name="Tice H."/>
            <person name="Bruce D."/>
            <person name="Goodwin L."/>
            <person name="Pitluck S."/>
            <person name="Peters L."/>
            <person name="Mikhailova N."/>
            <person name="Munk A.C.C."/>
            <person name="Kyrpides N."/>
            <person name="Mavromatis K."/>
            <person name="Ivanova N."/>
            <person name="Brettin T."/>
            <person name="Detter J.C."/>
            <person name="Han C."/>
            <person name="Larimer F."/>
            <person name="Land M."/>
            <person name="Hauser L."/>
            <person name="Markowitz V."/>
            <person name="Cheng J.-F."/>
            <person name="Hugenholtz P."/>
            <person name="Woyke T."/>
            <person name="Wu D."/>
            <person name="Brambilla E."/>
            <person name="Klenk H.-P."/>
            <person name="Eisen J.A."/>
        </authorList>
    </citation>
    <scope>NUCLEOTIDE SEQUENCE [LARGE SCALE GENOMIC DNA]</scope>
    <source>
        <strain evidence="13">DSM 18391 / NRRL B-41598 / KBS 63</strain>
    </source>
</reference>
<feature type="binding site" evidence="9">
    <location>
        <position position="297"/>
    </location>
    <ligand>
        <name>Mg(2+)</name>
        <dbReference type="ChEBI" id="CHEBI:18420"/>
        <label>1</label>
    </ligand>
</feature>
<evidence type="ECO:0000256" key="2">
    <source>
        <dbReference type="ARBA" id="ARBA00011881"/>
    </source>
</evidence>
<dbReference type="PROSITE" id="PS51415">
    <property type="entry name" value="XYLOSE_ISOMERASE"/>
    <property type="match status" value="1"/>
</dbReference>
<dbReference type="SUPFAM" id="SSF51658">
    <property type="entry name" value="Xylose isomerase-like"/>
    <property type="match status" value="1"/>
</dbReference>
<proteinExistence type="inferred from homology"/>